<name>A0A849XYE7_9FIRM</name>
<dbReference type="RefSeq" id="WP_175305480.1">
    <property type="nucleotide sequence ID" value="NZ_JABWDC010000014.1"/>
</dbReference>
<sequence length="148" mass="17137">MDKEIRYFVNGYEMLLYLSGDREERKSVDCFELQDFESEEEAVAAARDFISEHKNAVNDQKHGIGSVTYWVAVVERAMEDAVMGWLPCDRDGVTEDEEGMVPDDATVAYISTLDGSREERAFELAKHDYYGFLDYKEDRYTTVYGYMD</sequence>
<organism evidence="1 2">
    <name type="scientific">Coprococcus comes</name>
    <dbReference type="NCBI Taxonomy" id="410072"/>
    <lineage>
        <taxon>Bacteria</taxon>
        <taxon>Bacillati</taxon>
        <taxon>Bacillota</taxon>
        <taxon>Clostridia</taxon>
        <taxon>Lachnospirales</taxon>
        <taxon>Lachnospiraceae</taxon>
        <taxon>Coprococcus</taxon>
    </lineage>
</organism>
<dbReference type="EMBL" id="JABWDC010000014">
    <property type="protein sequence ID" value="NUN86066.1"/>
    <property type="molecule type" value="Genomic_DNA"/>
</dbReference>
<dbReference type="Proteomes" id="UP000554488">
    <property type="component" value="Unassembled WGS sequence"/>
</dbReference>
<reference evidence="1 2" key="2">
    <citation type="submission" date="2020-07" db="EMBL/GenBank/DDBJ databases">
        <title>Bacterial metabolism rescues the inhibition of intestinal drug absorption by food and drug additives.</title>
        <authorList>
            <person name="Zou L."/>
            <person name="Spanogiannopoulos P."/>
            <person name="Chien H.-C."/>
            <person name="Pieper L.M."/>
            <person name="Cai W."/>
            <person name="Khuri N."/>
            <person name="Pottel J."/>
            <person name="Vora B."/>
            <person name="Ni Z."/>
            <person name="Tsakalozou E."/>
            <person name="Zhang W."/>
            <person name="Shoichet B.K."/>
            <person name="Giacomini K.M."/>
            <person name="Turnbaugh P.J."/>
        </authorList>
    </citation>
    <scope>NUCLEOTIDE SEQUENCE [LARGE SCALE GENOMIC DNA]</scope>
    <source>
        <strain evidence="1 2">F22</strain>
    </source>
</reference>
<comment type="caution">
    <text evidence="1">The sequence shown here is derived from an EMBL/GenBank/DDBJ whole genome shotgun (WGS) entry which is preliminary data.</text>
</comment>
<gene>
    <name evidence="1" type="ORF">HUU93_05505</name>
</gene>
<dbReference type="AlphaFoldDB" id="A0A849XYE7"/>
<proteinExistence type="predicted"/>
<protein>
    <submittedName>
        <fullName evidence="1">Uncharacterized protein</fullName>
    </submittedName>
</protein>
<accession>A0A849XYE7</accession>
<evidence type="ECO:0000313" key="2">
    <source>
        <dbReference type="Proteomes" id="UP000554488"/>
    </source>
</evidence>
<reference evidence="1 2" key="1">
    <citation type="submission" date="2020-04" db="EMBL/GenBank/DDBJ databases">
        <authorList>
            <person name="Pieper L."/>
        </authorList>
    </citation>
    <scope>NUCLEOTIDE SEQUENCE [LARGE SCALE GENOMIC DNA]</scope>
    <source>
        <strain evidence="1 2">F22</strain>
    </source>
</reference>
<evidence type="ECO:0000313" key="1">
    <source>
        <dbReference type="EMBL" id="NUN86066.1"/>
    </source>
</evidence>